<dbReference type="AlphaFoldDB" id="A0A2N9FSN6"/>
<accession>A0A2N9FSN6</accession>
<feature type="coiled-coil region" evidence="1">
    <location>
        <begin position="267"/>
        <end position="294"/>
    </location>
</feature>
<proteinExistence type="predicted"/>
<organism evidence="2">
    <name type="scientific">Fagus sylvatica</name>
    <name type="common">Beechnut</name>
    <dbReference type="NCBI Taxonomy" id="28930"/>
    <lineage>
        <taxon>Eukaryota</taxon>
        <taxon>Viridiplantae</taxon>
        <taxon>Streptophyta</taxon>
        <taxon>Embryophyta</taxon>
        <taxon>Tracheophyta</taxon>
        <taxon>Spermatophyta</taxon>
        <taxon>Magnoliopsida</taxon>
        <taxon>eudicotyledons</taxon>
        <taxon>Gunneridae</taxon>
        <taxon>Pentapetalae</taxon>
        <taxon>rosids</taxon>
        <taxon>fabids</taxon>
        <taxon>Fagales</taxon>
        <taxon>Fagaceae</taxon>
        <taxon>Fagus</taxon>
    </lineage>
</organism>
<dbReference type="EMBL" id="OIVN01001108">
    <property type="protein sequence ID" value="SPC89931.1"/>
    <property type="molecule type" value="Genomic_DNA"/>
</dbReference>
<sequence length="378" mass="42364">MAANEIEWSLPLSDELPEGLSDELPKGEIPDDIVLRIPDPDERACCSKYEGDVAFYEVDFQAVVHFPLQPFVRELLDYLSLASGQVALNGWRTIISCMVMRRVSSNGREDLMVDEFLFCYEPCQIALSPGFWTFKYRDMETRIVHGLPSSNRSWKGGANTMKLNKGKLRKFAQSREVVAAPVSLKHKKVDEGPLKQVEQSSSRLPIRDAVPLVKAVPLVIMVDVDPSLPADPFEGLNEAMVMSQKCIAVEEDLATLRAKSITDETEMKNSKRAVVELTRDRKEALIELEKVKAELKARDGDVKIEGAKAAAVSKFKVSKAFEDINMRYFLSSFEAFRKQVAERFLDLDFSIFQPYNNEDSVVDGGQDDPVGGDDVTSK</sequence>
<evidence type="ECO:0000313" key="2">
    <source>
        <dbReference type="EMBL" id="SPC89931.1"/>
    </source>
</evidence>
<name>A0A2N9FSN6_FAGSY</name>
<keyword evidence="1" id="KW-0175">Coiled coil</keyword>
<evidence type="ECO:0000256" key="1">
    <source>
        <dbReference type="SAM" id="Coils"/>
    </source>
</evidence>
<reference evidence="2" key="1">
    <citation type="submission" date="2018-02" db="EMBL/GenBank/DDBJ databases">
        <authorList>
            <person name="Cohen D.B."/>
            <person name="Kent A.D."/>
        </authorList>
    </citation>
    <scope>NUCLEOTIDE SEQUENCE</scope>
</reference>
<protein>
    <submittedName>
        <fullName evidence="2">Uncharacterized protein</fullName>
    </submittedName>
</protein>
<gene>
    <name evidence="2" type="ORF">FSB_LOCUS17813</name>
</gene>